<organism evidence="2 3">
    <name type="scientific">Zavarzinia aquatilis</name>
    <dbReference type="NCBI Taxonomy" id="2211142"/>
    <lineage>
        <taxon>Bacteria</taxon>
        <taxon>Pseudomonadati</taxon>
        <taxon>Pseudomonadota</taxon>
        <taxon>Alphaproteobacteria</taxon>
        <taxon>Rhodospirillales</taxon>
        <taxon>Zavarziniaceae</taxon>
        <taxon>Zavarzinia</taxon>
    </lineage>
</organism>
<gene>
    <name evidence="2" type="ORF">DKG74_04160</name>
</gene>
<sequence length="121" mass="13587">MRPDDIAGRCAATLARIEREARDQAARCRLVPAGVTILISRAQELMAEPSYRCVLRVRQAITSLGRPPSPAVQALIDEAESLCQAVEDWTRRRETLRDAIQRARLAPQPDASPWQERADLR</sequence>
<accession>A0A317EDG8</accession>
<dbReference type="Proteomes" id="UP000245461">
    <property type="component" value="Unassembled WGS sequence"/>
</dbReference>
<evidence type="ECO:0000256" key="1">
    <source>
        <dbReference type="SAM" id="MobiDB-lite"/>
    </source>
</evidence>
<reference evidence="2 3" key="1">
    <citation type="submission" date="2018-05" db="EMBL/GenBank/DDBJ databases">
        <title>Zavarzinia sp. HR-AS.</title>
        <authorList>
            <person name="Lee Y."/>
            <person name="Jeon C.O."/>
        </authorList>
    </citation>
    <scope>NUCLEOTIDE SEQUENCE [LARGE SCALE GENOMIC DNA]</scope>
    <source>
        <strain evidence="2 3">HR-AS</strain>
    </source>
</reference>
<name>A0A317EDG8_9PROT</name>
<protein>
    <submittedName>
        <fullName evidence="2">Uncharacterized protein</fullName>
    </submittedName>
</protein>
<evidence type="ECO:0000313" key="2">
    <source>
        <dbReference type="EMBL" id="PWR24969.1"/>
    </source>
</evidence>
<evidence type="ECO:0000313" key="3">
    <source>
        <dbReference type="Proteomes" id="UP000245461"/>
    </source>
</evidence>
<comment type="caution">
    <text evidence="2">The sequence shown here is derived from an EMBL/GenBank/DDBJ whole genome shotgun (WGS) entry which is preliminary data.</text>
</comment>
<keyword evidence="3" id="KW-1185">Reference proteome</keyword>
<dbReference type="EMBL" id="QGLE01000002">
    <property type="protein sequence ID" value="PWR24969.1"/>
    <property type="molecule type" value="Genomic_DNA"/>
</dbReference>
<proteinExistence type="predicted"/>
<dbReference type="AlphaFoldDB" id="A0A317EDG8"/>
<feature type="region of interest" description="Disordered" evidence="1">
    <location>
        <begin position="102"/>
        <end position="121"/>
    </location>
</feature>